<organism evidence="2">
    <name type="scientific">Ditylum brightwellii</name>
    <dbReference type="NCBI Taxonomy" id="49249"/>
    <lineage>
        <taxon>Eukaryota</taxon>
        <taxon>Sar</taxon>
        <taxon>Stramenopiles</taxon>
        <taxon>Ochrophyta</taxon>
        <taxon>Bacillariophyta</taxon>
        <taxon>Mediophyceae</taxon>
        <taxon>Lithodesmiophycidae</taxon>
        <taxon>Lithodesmiales</taxon>
        <taxon>Lithodesmiaceae</taxon>
        <taxon>Ditylum</taxon>
    </lineage>
</organism>
<gene>
    <name evidence="2" type="ORF">DBRI1063_LOCUS3777</name>
</gene>
<name>A0A7S1YRW6_9STRA</name>
<keyword evidence="1" id="KW-0732">Signal</keyword>
<dbReference type="EMBL" id="HBGN01005842">
    <property type="protein sequence ID" value="CAD9317369.1"/>
    <property type="molecule type" value="Transcribed_RNA"/>
</dbReference>
<accession>A0A7S1YRW6</accession>
<protein>
    <submittedName>
        <fullName evidence="2">Uncharacterized protein</fullName>
    </submittedName>
</protein>
<reference evidence="2" key="1">
    <citation type="submission" date="2021-01" db="EMBL/GenBank/DDBJ databases">
        <authorList>
            <person name="Corre E."/>
            <person name="Pelletier E."/>
            <person name="Niang G."/>
            <person name="Scheremetjew M."/>
            <person name="Finn R."/>
            <person name="Kale V."/>
            <person name="Holt S."/>
            <person name="Cochrane G."/>
            <person name="Meng A."/>
            <person name="Brown T."/>
            <person name="Cohen L."/>
        </authorList>
    </citation>
    <scope>NUCLEOTIDE SEQUENCE</scope>
    <source>
        <strain evidence="2">Pop2</strain>
    </source>
</reference>
<evidence type="ECO:0000313" key="2">
    <source>
        <dbReference type="EMBL" id="CAD9317369.1"/>
    </source>
</evidence>
<feature type="signal peptide" evidence="1">
    <location>
        <begin position="1"/>
        <end position="17"/>
    </location>
</feature>
<evidence type="ECO:0000256" key="1">
    <source>
        <dbReference type="SAM" id="SignalP"/>
    </source>
</evidence>
<feature type="chain" id="PRO_5030666926" evidence="1">
    <location>
        <begin position="18"/>
        <end position="236"/>
    </location>
</feature>
<sequence>MKVSFGIVLCMATSAHAFFGGGNKRAATPAASKAVTDEAVAIYQNKFQKKDKKTTRPFFSSWGMPKRDVDGTELTIGKGGSSAGKGIFDIDESVQRASFNEIARLYGESEALEMTKIMPTVLAFDSSNFADSLAAFSETFGEDDAKAMVMRNPGLLAINPLNAANADGQTMQFSYIVSATRPFGNILLPGILGLLCIPAIEGATGIPIRSTFFATLFGSSSGQVLNTLQDVGSIAL</sequence>
<proteinExistence type="predicted"/>
<dbReference type="AlphaFoldDB" id="A0A7S1YRW6"/>